<evidence type="ECO:0000256" key="9">
    <source>
        <dbReference type="SAM" id="Phobius"/>
    </source>
</evidence>
<dbReference type="SUPFAM" id="SSF49899">
    <property type="entry name" value="Concanavalin A-like lectins/glucanases"/>
    <property type="match status" value="1"/>
</dbReference>
<dbReference type="Proteomes" id="UP001159405">
    <property type="component" value="Unassembled WGS sequence"/>
</dbReference>
<feature type="coiled-coil region" evidence="8">
    <location>
        <begin position="284"/>
        <end position="311"/>
    </location>
</feature>
<feature type="transmembrane region" description="Helical" evidence="9">
    <location>
        <begin position="140"/>
        <end position="163"/>
    </location>
</feature>
<organism evidence="11 12">
    <name type="scientific">Porites lobata</name>
    <dbReference type="NCBI Taxonomy" id="104759"/>
    <lineage>
        <taxon>Eukaryota</taxon>
        <taxon>Metazoa</taxon>
        <taxon>Cnidaria</taxon>
        <taxon>Anthozoa</taxon>
        <taxon>Hexacorallia</taxon>
        <taxon>Scleractinia</taxon>
        <taxon>Fungiina</taxon>
        <taxon>Poritidae</taxon>
        <taxon>Porites</taxon>
    </lineage>
</organism>
<keyword evidence="6 9" id="KW-0472">Membrane</keyword>
<feature type="transmembrane region" description="Helical" evidence="9">
    <location>
        <begin position="580"/>
        <end position="610"/>
    </location>
</feature>
<keyword evidence="2" id="KW-0813">Transport</keyword>
<evidence type="ECO:0000256" key="8">
    <source>
        <dbReference type="SAM" id="Coils"/>
    </source>
</evidence>
<dbReference type="InterPro" id="IPR036465">
    <property type="entry name" value="vWFA_dom_sf"/>
</dbReference>
<evidence type="ECO:0000256" key="4">
    <source>
        <dbReference type="ARBA" id="ARBA00022989"/>
    </source>
</evidence>
<dbReference type="EMBL" id="CALNXK010000001">
    <property type="protein sequence ID" value="CAH3032237.1"/>
    <property type="molecule type" value="Genomic_DNA"/>
</dbReference>
<dbReference type="InterPro" id="IPR003877">
    <property type="entry name" value="SPRY_dom"/>
</dbReference>
<reference evidence="11 12" key="1">
    <citation type="submission" date="2022-05" db="EMBL/GenBank/DDBJ databases">
        <authorList>
            <consortium name="Genoscope - CEA"/>
            <person name="William W."/>
        </authorList>
    </citation>
    <scope>NUCLEOTIDE SEQUENCE [LARGE SCALE GENOMIC DNA]</scope>
</reference>
<feature type="non-terminal residue" evidence="11">
    <location>
        <position position="1"/>
    </location>
</feature>
<evidence type="ECO:0000256" key="7">
    <source>
        <dbReference type="ARBA" id="ARBA00023303"/>
    </source>
</evidence>
<dbReference type="Gene3D" id="2.60.120.920">
    <property type="match status" value="1"/>
</dbReference>
<dbReference type="InterPro" id="IPR043136">
    <property type="entry name" value="B30.2/SPRY_sf"/>
</dbReference>
<dbReference type="Pfam" id="PF00092">
    <property type="entry name" value="VWA"/>
    <property type="match status" value="1"/>
</dbReference>
<dbReference type="InterPro" id="IPR002153">
    <property type="entry name" value="TRPC_channel"/>
</dbReference>
<evidence type="ECO:0000259" key="10">
    <source>
        <dbReference type="PROSITE" id="PS50234"/>
    </source>
</evidence>
<dbReference type="SUPFAM" id="SSF53300">
    <property type="entry name" value="vWA-like"/>
    <property type="match status" value="1"/>
</dbReference>
<protein>
    <recommendedName>
        <fullName evidence="10">VWFA domain-containing protein</fullName>
    </recommendedName>
</protein>
<keyword evidence="5" id="KW-0406">Ion transport</keyword>
<comment type="caution">
    <text evidence="11">The sequence shown here is derived from an EMBL/GenBank/DDBJ whole genome shotgun (WGS) entry which is preliminary data.</text>
</comment>
<dbReference type="PANTHER" id="PTHR10117:SF54">
    <property type="entry name" value="TRANSIENT RECEPTOR POTENTIAL-GAMMA PROTEIN"/>
    <property type="match status" value="1"/>
</dbReference>
<accession>A0ABN8MMV2</accession>
<keyword evidence="8" id="KW-0175">Coiled coil</keyword>
<proteinExistence type="predicted"/>
<keyword evidence="7" id="KW-0407">Ion channel</keyword>
<keyword evidence="12" id="KW-1185">Reference proteome</keyword>
<evidence type="ECO:0000256" key="1">
    <source>
        <dbReference type="ARBA" id="ARBA00004141"/>
    </source>
</evidence>
<keyword evidence="3 9" id="KW-0812">Transmembrane</keyword>
<keyword evidence="4 9" id="KW-1133">Transmembrane helix</keyword>
<dbReference type="SMART" id="SM00327">
    <property type="entry name" value="VWA"/>
    <property type="match status" value="1"/>
</dbReference>
<evidence type="ECO:0000313" key="11">
    <source>
        <dbReference type="EMBL" id="CAH3032237.1"/>
    </source>
</evidence>
<evidence type="ECO:0000256" key="5">
    <source>
        <dbReference type="ARBA" id="ARBA00023065"/>
    </source>
</evidence>
<dbReference type="Pfam" id="PF00622">
    <property type="entry name" value="SPRY"/>
    <property type="match status" value="1"/>
</dbReference>
<dbReference type="InterPro" id="IPR002035">
    <property type="entry name" value="VWF_A"/>
</dbReference>
<comment type="subcellular location">
    <subcellularLocation>
        <location evidence="1">Membrane</location>
        <topology evidence="1">Multi-pass membrane protein</topology>
    </subcellularLocation>
</comment>
<dbReference type="PRINTS" id="PR01097">
    <property type="entry name" value="TRNSRECEPTRP"/>
</dbReference>
<feature type="transmembrane region" description="Helical" evidence="9">
    <location>
        <begin position="548"/>
        <end position="568"/>
    </location>
</feature>
<feature type="coiled-coil region" evidence="8">
    <location>
        <begin position="1135"/>
        <end position="1162"/>
    </location>
</feature>
<dbReference type="PROSITE" id="PS50234">
    <property type="entry name" value="VWFA"/>
    <property type="match status" value="1"/>
</dbReference>
<dbReference type="Pfam" id="PF00520">
    <property type="entry name" value="Ion_trans"/>
    <property type="match status" value="1"/>
</dbReference>
<feature type="transmembrane region" description="Helical" evidence="9">
    <location>
        <begin position="517"/>
        <end position="536"/>
    </location>
</feature>
<feature type="transmembrane region" description="Helical" evidence="9">
    <location>
        <begin position="489"/>
        <end position="511"/>
    </location>
</feature>
<evidence type="ECO:0000256" key="3">
    <source>
        <dbReference type="ARBA" id="ARBA00022692"/>
    </source>
</evidence>
<evidence type="ECO:0000256" key="6">
    <source>
        <dbReference type="ARBA" id="ARBA00023136"/>
    </source>
</evidence>
<feature type="domain" description="VWFA" evidence="10">
    <location>
        <begin position="178"/>
        <end position="359"/>
    </location>
</feature>
<feature type="transmembrane region" description="Helical" evidence="9">
    <location>
        <begin position="670"/>
        <end position="694"/>
    </location>
</feature>
<gene>
    <name evidence="11" type="ORF">PLOB_00000172</name>
</gene>
<dbReference type="InterPro" id="IPR013320">
    <property type="entry name" value="ConA-like_dom_sf"/>
</dbReference>
<evidence type="ECO:0000313" key="12">
    <source>
        <dbReference type="Proteomes" id="UP001159405"/>
    </source>
</evidence>
<name>A0ABN8MMV2_9CNID</name>
<dbReference type="InterPro" id="IPR005821">
    <property type="entry name" value="Ion_trans_dom"/>
</dbReference>
<dbReference type="Gene3D" id="3.40.50.410">
    <property type="entry name" value="von Willebrand factor, type A domain"/>
    <property type="match status" value="1"/>
</dbReference>
<sequence>AFERSLREDLKEGDVDNITDKLTPRALTKCDTNALLMAMEVNFELRRLAEKKGPDEEDFTKLANSVDEFTSCLLDPLKSNTEDRHAFGNSLDYLLDAGIELEQKKFFAHPVMYNLMRKKWFGRFGKMKRSSWLEVGRWKWLFLNIWCLFDIVLFPFLFTLFYIKHRINKVTRRSKEIDLAFVITATSDVADEAFKLMKRIIIYLMCKFKNSQVKYHILVHGEDSSSREICFTNEPCDFTSLFDKVDQLTRNAEVNIPALHENLKKVGEAFTLSKGKRPNSEKALVLLTDQKICLRQDKKDVEEEVKKVKEMGVNILPVGMGPHIDIRELEGINRDGHKIMHFGEYANPKTVGNSIFNALQGKDLVESYREYFTTPYFVFIRDTLSYLTLLGLHIALCLETSSIPFSSLEWAILVFFLGRILMESRQFLDVKIQRKSQSATRILGGSKYQICSETEEEKRISSTKAATLLKRCNKYLRYQDTPCVFRLNIIIKIIIIIIITNLYLTCLLFCFSDRWNILDFITLLNYLVTFVLRVVTWTLSESVTDNRSLVIAGYLYGLNTMFLTLRAFGHVMETAKGIGAIQIALFHIIGDIATIFWQFVAAILAFSIAITKVYMAERSFISNKNATESACESSSGLACWWSMMKHLTWSLLGVAELDPLDSVDSTSVTLVHFLFGAFLIMGVILLVNMMIALLSNTYQRVEDNSLKEWSFKKAITIQTYSTYHPIPVPLNLLSHFFLWIKWLCHKCRRCKRNPGNSSWTDNNHNKSLDDVVEKLHLTYFSSYGYSFPLTDERKMDHVLQETERNRQMANQIAYRTFAAKGVDDDAFPTGPKAWQSQGIRIQGCLLTCEGSEFCSTCKYDPGKYHGARYKFPFSPDSPHFEVLVQETGERRLLGVGVVGNDYGNHAMPGWFNGTVGYHIDDGRIFDAENPTRGKEYEDAMAHRGDLIGCTVRFDLAKDGKVPVVFSLNGRQVTRNEISVDYTHNEKFLYPYIGMGHQGLRVLAKMSSHGDARNDLKISESGELRREKLESILKTLTAMDDKYTASFGGVKDDIKKVNDKIDKRILKSHAVGDKILSNFKKLEEKIILFIHGSGRGESPKGDELHACTASNAVLREDIAYLCQLDNTENPTNDELLEAIKTKMEQFETTMDEKINEVSKALQETKERSQLHGNVQEQLEQRVEKRFREHEEFIRTNLLKTEELELILSSLQGIKEKLISPCCGINSAIRGVEEEIDKAHDRFSRFAEEICINFSNLEERIIDGIEERKLSLKLSPPAEEAVYLLSIEKALPESDIYMIEAGLAIVKIRAKIKEKIGQIEKMIDEKFNEVAKAIEETEKKSQKHGDEEDELRKNVQKRFHEHEDFLRTKLLKL</sequence>
<evidence type="ECO:0000256" key="2">
    <source>
        <dbReference type="ARBA" id="ARBA00022448"/>
    </source>
</evidence>
<dbReference type="PANTHER" id="PTHR10117">
    <property type="entry name" value="TRANSIENT RECEPTOR POTENTIAL CHANNEL"/>
    <property type="match status" value="1"/>
</dbReference>